<dbReference type="PROSITE" id="PS52015">
    <property type="entry name" value="TONB_CTD"/>
    <property type="match status" value="1"/>
</dbReference>
<keyword evidence="11" id="KW-0732">Signal</keyword>
<feature type="signal peptide" evidence="11">
    <location>
        <begin position="1"/>
        <end position="17"/>
    </location>
</feature>
<dbReference type="PANTHER" id="PTHR33446">
    <property type="entry name" value="PROTEIN TONB-RELATED"/>
    <property type="match status" value="1"/>
</dbReference>
<dbReference type="NCBIfam" id="TIGR01352">
    <property type="entry name" value="tonB_Cterm"/>
    <property type="match status" value="1"/>
</dbReference>
<evidence type="ECO:0000259" key="12">
    <source>
        <dbReference type="PROSITE" id="PS52015"/>
    </source>
</evidence>
<keyword evidence="8" id="KW-1133">Transmembrane helix</keyword>
<dbReference type="Gene3D" id="3.30.1150.10">
    <property type="match status" value="1"/>
</dbReference>
<evidence type="ECO:0000256" key="4">
    <source>
        <dbReference type="ARBA" id="ARBA00022475"/>
    </source>
</evidence>
<dbReference type="AlphaFoldDB" id="A0A9Q8X2H9"/>
<evidence type="ECO:0000256" key="7">
    <source>
        <dbReference type="ARBA" id="ARBA00022927"/>
    </source>
</evidence>
<dbReference type="Pfam" id="PF03544">
    <property type="entry name" value="TonB_C"/>
    <property type="match status" value="1"/>
</dbReference>
<evidence type="ECO:0000313" key="14">
    <source>
        <dbReference type="Proteomes" id="UP001056381"/>
    </source>
</evidence>
<evidence type="ECO:0000256" key="11">
    <source>
        <dbReference type="SAM" id="SignalP"/>
    </source>
</evidence>
<dbReference type="GO" id="GO:0031992">
    <property type="term" value="F:energy transducer activity"/>
    <property type="evidence" value="ECO:0007669"/>
    <property type="project" value="InterPro"/>
</dbReference>
<dbReference type="GO" id="GO:0015031">
    <property type="term" value="P:protein transport"/>
    <property type="evidence" value="ECO:0007669"/>
    <property type="project" value="UniProtKB-UniRule"/>
</dbReference>
<dbReference type="Proteomes" id="UP001056381">
    <property type="component" value="Chromosome"/>
</dbReference>
<gene>
    <name evidence="13" type="ORF">M9B40_00460</name>
</gene>
<keyword evidence="3 10" id="KW-0813">Transport</keyword>
<dbReference type="GO" id="GO:0055085">
    <property type="term" value="P:transmembrane transport"/>
    <property type="evidence" value="ECO:0007669"/>
    <property type="project" value="InterPro"/>
</dbReference>
<keyword evidence="5 10" id="KW-0997">Cell inner membrane</keyword>
<dbReference type="InterPro" id="IPR037682">
    <property type="entry name" value="TonB_C"/>
</dbReference>
<evidence type="ECO:0000256" key="10">
    <source>
        <dbReference type="RuleBase" id="RU362123"/>
    </source>
</evidence>
<dbReference type="EMBL" id="CP097966">
    <property type="protein sequence ID" value="URQ63272.1"/>
    <property type="molecule type" value="Genomic_DNA"/>
</dbReference>
<keyword evidence="9" id="KW-0472">Membrane</keyword>
<keyword evidence="14" id="KW-1185">Reference proteome</keyword>
<dbReference type="GO" id="GO:0005886">
    <property type="term" value="C:plasma membrane"/>
    <property type="evidence" value="ECO:0007669"/>
    <property type="project" value="UniProtKB-SubCell"/>
</dbReference>
<keyword evidence="4 10" id="KW-1003">Cell membrane</keyword>
<dbReference type="InterPro" id="IPR051045">
    <property type="entry name" value="TonB-dependent_transducer"/>
</dbReference>
<dbReference type="InterPro" id="IPR006260">
    <property type="entry name" value="TonB/TolA_C"/>
</dbReference>
<comment type="subcellular location">
    <subcellularLocation>
        <location evidence="1 10">Cell inner membrane</location>
        <topology evidence="1 10">Single-pass membrane protein</topology>
        <orientation evidence="1 10">Periplasmic side</orientation>
    </subcellularLocation>
</comment>
<comment type="similarity">
    <text evidence="2 10">Belongs to the TonB family.</text>
</comment>
<evidence type="ECO:0000256" key="8">
    <source>
        <dbReference type="ARBA" id="ARBA00022989"/>
    </source>
</evidence>
<evidence type="ECO:0000313" key="13">
    <source>
        <dbReference type="EMBL" id="URQ63272.1"/>
    </source>
</evidence>
<evidence type="ECO:0000256" key="5">
    <source>
        <dbReference type="ARBA" id="ARBA00022519"/>
    </source>
</evidence>
<evidence type="ECO:0000256" key="6">
    <source>
        <dbReference type="ARBA" id="ARBA00022692"/>
    </source>
</evidence>
<dbReference type="SUPFAM" id="SSF74653">
    <property type="entry name" value="TolA/TonB C-terminal domain"/>
    <property type="match status" value="1"/>
</dbReference>
<proteinExistence type="inferred from homology"/>
<dbReference type="InterPro" id="IPR003538">
    <property type="entry name" value="TonB"/>
</dbReference>
<organism evidence="13 14">
    <name type="scientific">SAR86 cluster bacterium</name>
    <dbReference type="NCBI Taxonomy" id="2030880"/>
    <lineage>
        <taxon>Bacteria</taxon>
        <taxon>Pseudomonadati</taxon>
        <taxon>Pseudomonadota</taxon>
        <taxon>Gammaproteobacteria</taxon>
        <taxon>SAR86 cluster</taxon>
    </lineage>
</organism>
<keyword evidence="10" id="KW-0735">Signal-anchor</keyword>
<evidence type="ECO:0000256" key="9">
    <source>
        <dbReference type="ARBA" id="ARBA00023136"/>
    </source>
</evidence>
<name>A0A9Q8X2H9_9GAMM</name>
<dbReference type="GO" id="GO:0030288">
    <property type="term" value="C:outer membrane-bounded periplasmic space"/>
    <property type="evidence" value="ECO:0007669"/>
    <property type="project" value="InterPro"/>
</dbReference>
<keyword evidence="6" id="KW-0812">Transmembrane</keyword>
<accession>A0A9Q8X2H9</accession>
<evidence type="ECO:0000256" key="2">
    <source>
        <dbReference type="ARBA" id="ARBA00006555"/>
    </source>
</evidence>
<protein>
    <recommendedName>
        <fullName evidence="10">Protein TonB</fullName>
    </recommendedName>
</protein>
<dbReference type="PRINTS" id="PR01374">
    <property type="entry name" value="TONBPROTEIN"/>
</dbReference>
<feature type="domain" description="TonB C-terminal" evidence="12">
    <location>
        <begin position="30"/>
        <end position="122"/>
    </location>
</feature>
<evidence type="ECO:0000256" key="3">
    <source>
        <dbReference type="ARBA" id="ARBA00022448"/>
    </source>
</evidence>
<sequence length="122" mass="13409">MKYLSLLLLAISVSTFAASDKGSVSVNGQTLEVEVERVYAPGAAYPRSALRRGIEGYVVVEFDVSPEGEVLDPYVVDTDKPGSFERASMRAVRRWAYEPYVLNGIAVRVEGVTARFTFQLAD</sequence>
<reference evidence="13" key="1">
    <citation type="submission" date="2022-05" db="EMBL/GenBank/DDBJ databases">
        <title>Single-amplified genomics reveal most streamlined microbe among free-living bacteria.</title>
        <authorList>
            <person name="Roda-Garcia J."/>
            <person name="Haro-Moreno J.M."/>
            <person name="Rodriguez-Valera F."/>
            <person name="Almagro-Moreno S."/>
            <person name="Lopez-Perez M."/>
        </authorList>
    </citation>
    <scope>NUCLEOTIDE SEQUENCE</scope>
    <source>
        <strain evidence="13">TMED112-D2-2</strain>
    </source>
</reference>
<comment type="function">
    <text evidence="10">Interacts with outer membrane receptor proteins that carry out high-affinity binding and energy dependent uptake into the periplasmic space of specific substrates. It could act to transduce energy from the cytoplasmic membrane to specific energy-requiring processes in the outer membrane, resulting in the release into the periplasm of ligands bound by these outer membrane proteins.</text>
</comment>
<keyword evidence="7 10" id="KW-0653">Protein transport</keyword>
<evidence type="ECO:0000256" key="1">
    <source>
        <dbReference type="ARBA" id="ARBA00004383"/>
    </source>
</evidence>
<dbReference type="GO" id="GO:0015891">
    <property type="term" value="P:siderophore transport"/>
    <property type="evidence" value="ECO:0007669"/>
    <property type="project" value="InterPro"/>
</dbReference>
<feature type="chain" id="PRO_5040447110" description="Protein TonB" evidence="11">
    <location>
        <begin position="18"/>
        <end position="122"/>
    </location>
</feature>